<comment type="caution">
    <text evidence="2">The sequence shown here is derived from an EMBL/GenBank/DDBJ whole genome shotgun (WGS) entry which is preliminary data.</text>
</comment>
<accession>A0ABS0B952</accession>
<feature type="domain" description="CHRD" evidence="1">
    <location>
        <begin position="12"/>
        <end position="156"/>
    </location>
</feature>
<proteinExistence type="predicted"/>
<dbReference type="Proteomes" id="UP001429984">
    <property type="component" value="Unassembled WGS sequence"/>
</dbReference>
<gene>
    <name evidence="2" type="ORF">IU514_16025</name>
</gene>
<evidence type="ECO:0000259" key="1">
    <source>
        <dbReference type="SMART" id="SM00754"/>
    </source>
</evidence>
<protein>
    <submittedName>
        <fullName evidence="2">CHRD domain-containing protein</fullName>
    </submittedName>
</protein>
<keyword evidence="3" id="KW-1185">Reference proteome</keyword>
<dbReference type="InterPro" id="IPR010895">
    <property type="entry name" value="CHRD"/>
</dbReference>
<reference evidence="2 3" key="1">
    <citation type="submission" date="2020-11" db="EMBL/GenBank/DDBJ databases">
        <title>Draft Genome Sequence and Secondary Metabolite Biosynthetic Potential of the Lysobacter niastensis Type strain DSM 18481.</title>
        <authorList>
            <person name="Turrini P."/>
            <person name="Artuso I."/>
            <person name="Tescari M."/>
            <person name="Lugli G.A."/>
            <person name="Frangipani E."/>
            <person name="Ventura M."/>
            <person name="Visca P."/>
        </authorList>
    </citation>
    <scope>NUCLEOTIDE SEQUENCE [LARGE SCALE GENOMIC DNA]</scope>
    <source>
        <strain evidence="2 3">DSM 18481</strain>
    </source>
</reference>
<organism evidence="2 3">
    <name type="scientific">Lysobacter niastensis</name>
    <dbReference type="NCBI Taxonomy" id="380629"/>
    <lineage>
        <taxon>Bacteria</taxon>
        <taxon>Pseudomonadati</taxon>
        <taxon>Pseudomonadota</taxon>
        <taxon>Gammaproteobacteria</taxon>
        <taxon>Lysobacterales</taxon>
        <taxon>Lysobacteraceae</taxon>
        <taxon>Lysobacter</taxon>
    </lineage>
</organism>
<name>A0ABS0B952_9GAMM</name>
<dbReference type="EMBL" id="JADLZT010000009">
    <property type="protein sequence ID" value="MBF6025543.1"/>
    <property type="molecule type" value="Genomic_DNA"/>
</dbReference>
<evidence type="ECO:0000313" key="3">
    <source>
        <dbReference type="Proteomes" id="UP001429984"/>
    </source>
</evidence>
<dbReference type="SMART" id="SM00754">
    <property type="entry name" value="CHRD"/>
    <property type="match status" value="1"/>
</dbReference>
<sequence>MLPITAAQAEDKVFKVDLVSTQEVPALSTGGSGEFRARISNNGSEIQYELTYDGLTGSPTQAHIHFGQRAVNGGISAFLCTNLGNAPAGVQTQACPAQPGVIIGTITTADVIGPAGQGIAAGELDELISAIRAGAAYVNVHTAAFPGGEIRSQLGSHRHDH</sequence>
<dbReference type="Pfam" id="PF07452">
    <property type="entry name" value="CHRD"/>
    <property type="match status" value="1"/>
</dbReference>
<evidence type="ECO:0000313" key="2">
    <source>
        <dbReference type="EMBL" id="MBF6025543.1"/>
    </source>
</evidence>